<feature type="region of interest" description="Disordered" evidence="6">
    <location>
        <begin position="1"/>
        <end position="339"/>
    </location>
</feature>
<dbReference type="STRING" id="39966.A0A369KBX7"/>
<feature type="compositionally biased region" description="Low complexity" evidence="6">
    <location>
        <begin position="105"/>
        <end position="115"/>
    </location>
</feature>
<feature type="region of interest" description="Disordered" evidence="6">
    <location>
        <begin position="354"/>
        <end position="468"/>
    </location>
</feature>
<dbReference type="GO" id="GO:0032541">
    <property type="term" value="C:cortical endoplasmic reticulum"/>
    <property type="evidence" value="ECO:0007669"/>
    <property type="project" value="TreeGrafter"/>
</dbReference>
<name>A0A369KBX7_HYPMA</name>
<evidence type="ECO:0000256" key="6">
    <source>
        <dbReference type="SAM" id="MobiDB-lite"/>
    </source>
</evidence>
<reference evidence="9" key="1">
    <citation type="submission" date="2018-04" db="EMBL/GenBank/DDBJ databases">
        <title>Whole genome sequencing of Hypsizygus marmoreus.</title>
        <authorList>
            <person name="Choi I.-G."/>
            <person name="Min B."/>
            <person name="Kim J.-G."/>
            <person name="Kim S."/>
            <person name="Oh Y.-L."/>
            <person name="Kong W.-S."/>
            <person name="Park H."/>
            <person name="Jeong J."/>
            <person name="Song E.-S."/>
        </authorList>
    </citation>
    <scope>NUCLEOTIDE SEQUENCE [LARGE SCALE GENOMIC DNA]</scope>
    <source>
        <strain evidence="9">51987-8</strain>
    </source>
</reference>
<dbReference type="GO" id="GO:0032366">
    <property type="term" value="P:intracellular sterol transport"/>
    <property type="evidence" value="ECO:0007669"/>
    <property type="project" value="TreeGrafter"/>
</dbReference>
<evidence type="ECO:0000313" key="9">
    <source>
        <dbReference type="EMBL" id="RDB29293.1"/>
    </source>
</evidence>
<sequence length="1047" mass="112745">MAPSFLSKFVRAASPNHVRDRSERSFDSPRSSTTTGSRSRAASSPAPPGSSTSPPQPPPPVPAPPPRAPSPKPETKPAPKQQEQARIPTFITTNPEGGHESGNESDSTFPSVTVVPPSPLLDNNRDLSPSSSTGSIGRSGETRNDGPAAGTSESSINSKNSGRTISSSVQIDEDDLPTPTATRPRTPKTPNTPRPVTPSSVATNLGDQPKSPAMASNVRKQPSNRSLNQPPPISISQPRAVTMPAPRQDSTDSQEVVAAAAAMSPIVESPTSIQPLELSSPSQQQRSPSASSTYLNSASPRDADSISLVSSNGINGKDQSKDKKRPWRRATAQRKPTGLASAIAASGLAMANHSLTPGAQQAHFTAASNAQPVPQPQRKNTALSISGSPPSASSSTRHVRNKSAELSPRSSKSARSRSAASPSRRRTSVSVNSDANSEYFVDDRPDYYSGLEEGSSEEDSGSESDDDLMDLDLREDDIPVTGFAVASNKRNADFHELFPNVPEGDYLIEDYGCALQREILIQGRLYISENHICFHANIFGWITDLSIPINEITHLEKKMTAFVIPNAIQITTRQNKYTFASFLSRDTTFDVIYNIWKLERPDDAEFEFESPKGSLEVPSGGISAAGLTVGPNGEIGTGAGMGTGPGGIGGVLPLRKATVCACGREGKHLSETALEAVFPGTPERIYNLIFASGFMKDFMAVNQKLLDIQISDWTPTSPGSKLLARNMSYIKPLNGSLGPKSTKCELRDETVYCDFDDYVVTLTTTRTPDVPSGGVFAVKTRTCIMWASAVSTRLIVTTQVEWTGRSFIKGIIERSAIDGQKVYHSDLEKAMRGYIKEHQSEFIPEGVDAAALSTITKEAPALPTVPTPTEPITEEEERKQREHERNQRGLQWAWDTFDGAYGVACRSTKGALELVQDAWEQSSSTTILWFVIVVLVFSNLWTLMRVGTREEAVRRKGMRKEAEREKWVQEVVTALWEELGAAKGYGTHLGGGAMGGGGGGVQVQVGPPAGGWREEVAQLTKTLDVVEERVGAIRQSLNKVETLEALD</sequence>
<dbReference type="SMART" id="SM00568">
    <property type="entry name" value="GRAM"/>
    <property type="match status" value="1"/>
</dbReference>
<comment type="caution">
    <text evidence="9">The sequence shown here is derived from an EMBL/GenBank/DDBJ whole genome shotgun (WGS) entry which is preliminary data.</text>
</comment>
<dbReference type="PANTHER" id="PTHR23319">
    <property type="entry name" value="GRAM DOMAIN CONTAINING 1B, ISOFORM E"/>
    <property type="match status" value="1"/>
</dbReference>
<dbReference type="Proteomes" id="UP000076154">
    <property type="component" value="Unassembled WGS sequence"/>
</dbReference>
<keyword evidence="3 7" id="KW-0812">Transmembrane</keyword>
<dbReference type="InterPro" id="IPR011993">
    <property type="entry name" value="PH-like_dom_sf"/>
</dbReference>
<evidence type="ECO:0000313" key="10">
    <source>
        <dbReference type="Proteomes" id="UP000076154"/>
    </source>
</evidence>
<dbReference type="GO" id="GO:0120015">
    <property type="term" value="F:sterol transfer activity"/>
    <property type="evidence" value="ECO:0007669"/>
    <property type="project" value="TreeGrafter"/>
</dbReference>
<comment type="similarity">
    <text evidence="2">Belongs to the YSP2 family.</text>
</comment>
<feature type="compositionally biased region" description="Pro residues" evidence="6">
    <location>
        <begin position="54"/>
        <end position="72"/>
    </location>
</feature>
<keyword evidence="10" id="KW-1185">Reference proteome</keyword>
<feature type="compositionally biased region" description="Polar residues" evidence="6">
    <location>
        <begin position="151"/>
        <end position="170"/>
    </location>
</feature>
<evidence type="ECO:0000256" key="5">
    <source>
        <dbReference type="ARBA" id="ARBA00023136"/>
    </source>
</evidence>
<feature type="compositionally biased region" description="Low complexity" evidence="6">
    <location>
        <begin position="128"/>
        <end position="139"/>
    </location>
</feature>
<evidence type="ECO:0000256" key="7">
    <source>
        <dbReference type="SAM" id="Phobius"/>
    </source>
</evidence>
<dbReference type="InterPro" id="IPR031968">
    <property type="entry name" value="VASt"/>
</dbReference>
<dbReference type="Pfam" id="PF16016">
    <property type="entry name" value="VASt"/>
    <property type="match status" value="1"/>
</dbReference>
<feature type="compositionally biased region" description="Low complexity" evidence="6">
    <location>
        <begin position="384"/>
        <end position="395"/>
    </location>
</feature>
<comment type="subcellular location">
    <subcellularLocation>
        <location evidence="1">Membrane</location>
        <topology evidence="1">Single-pass membrane protein</topology>
    </subcellularLocation>
</comment>
<feature type="domain" description="VASt" evidence="8">
    <location>
        <begin position="668"/>
        <end position="839"/>
    </location>
</feature>
<organism evidence="9 10">
    <name type="scientific">Hypsizygus marmoreus</name>
    <name type="common">White beech mushroom</name>
    <name type="synonym">Agaricus marmoreus</name>
    <dbReference type="NCBI Taxonomy" id="39966"/>
    <lineage>
        <taxon>Eukaryota</taxon>
        <taxon>Fungi</taxon>
        <taxon>Dikarya</taxon>
        <taxon>Basidiomycota</taxon>
        <taxon>Agaricomycotina</taxon>
        <taxon>Agaricomycetes</taxon>
        <taxon>Agaricomycetidae</taxon>
        <taxon>Agaricales</taxon>
        <taxon>Tricholomatineae</taxon>
        <taxon>Lyophyllaceae</taxon>
        <taxon>Hypsizygus</taxon>
    </lineage>
</organism>
<feature type="compositionally biased region" description="Polar residues" evidence="6">
    <location>
        <begin position="354"/>
        <end position="383"/>
    </location>
</feature>
<evidence type="ECO:0000256" key="3">
    <source>
        <dbReference type="ARBA" id="ARBA00022692"/>
    </source>
</evidence>
<feature type="region of interest" description="Disordered" evidence="6">
    <location>
        <begin position="861"/>
        <end position="885"/>
    </location>
</feature>
<evidence type="ECO:0000259" key="8">
    <source>
        <dbReference type="PROSITE" id="PS51778"/>
    </source>
</evidence>
<dbReference type="InterPro" id="IPR004182">
    <property type="entry name" value="GRAM"/>
</dbReference>
<feature type="compositionally biased region" description="Low complexity" evidence="6">
    <location>
        <begin position="272"/>
        <end position="292"/>
    </location>
</feature>
<dbReference type="PANTHER" id="PTHR23319:SF4">
    <property type="entry name" value="GRAM DOMAIN CONTAINING 1B, ISOFORM E"/>
    <property type="match status" value="1"/>
</dbReference>
<dbReference type="GO" id="GO:0005789">
    <property type="term" value="C:endoplasmic reticulum membrane"/>
    <property type="evidence" value="ECO:0007669"/>
    <property type="project" value="TreeGrafter"/>
</dbReference>
<evidence type="ECO:0000256" key="2">
    <source>
        <dbReference type="ARBA" id="ARBA00006582"/>
    </source>
</evidence>
<feature type="compositionally biased region" description="Low complexity" evidence="6">
    <location>
        <begin position="177"/>
        <end position="189"/>
    </location>
</feature>
<dbReference type="Gene3D" id="2.30.29.30">
    <property type="entry name" value="Pleckstrin-homology domain (PH domain)/Phosphotyrosine-binding domain (PTB)"/>
    <property type="match status" value="1"/>
</dbReference>
<dbReference type="OrthoDB" id="2162691at2759"/>
<dbReference type="GO" id="GO:0140268">
    <property type="term" value="C:endoplasmic reticulum-plasma membrane contact site"/>
    <property type="evidence" value="ECO:0007669"/>
    <property type="project" value="TreeGrafter"/>
</dbReference>
<keyword evidence="4 7" id="KW-1133">Transmembrane helix</keyword>
<protein>
    <submittedName>
        <fullName evidence="9">Membrane protein C20F10.07</fullName>
    </submittedName>
</protein>
<evidence type="ECO:0000256" key="4">
    <source>
        <dbReference type="ARBA" id="ARBA00022989"/>
    </source>
</evidence>
<dbReference type="CDD" id="cd13220">
    <property type="entry name" value="PH-GRAM_GRAMDC"/>
    <property type="match status" value="1"/>
</dbReference>
<feature type="compositionally biased region" description="Polar residues" evidence="6">
    <location>
        <begin position="218"/>
        <end position="239"/>
    </location>
</feature>
<dbReference type="InterPro" id="IPR051482">
    <property type="entry name" value="Cholesterol_transport"/>
</dbReference>
<feature type="compositionally biased region" description="Acidic residues" evidence="6">
    <location>
        <begin position="454"/>
        <end position="468"/>
    </location>
</feature>
<dbReference type="InParanoid" id="A0A369KBX7"/>
<feature type="transmembrane region" description="Helical" evidence="7">
    <location>
        <begin position="927"/>
        <end position="946"/>
    </location>
</feature>
<feature type="compositionally biased region" description="Low complexity" evidence="6">
    <location>
        <begin position="407"/>
        <end position="433"/>
    </location>
</feature>
<feature type="compositionally biased region" description="Basic and acidic residues" evidence="6">
    <location>
        <begin position="876"/>
        <end position="885"/>
    </location>
</feature>
<feature type="compositionally biased region" description="Basic residues" evidence="6">
    <location>
        <begin position="322"/>
        <end position="332"/>
    </location>
</feature>
<feature type="compositionally biased region" description="Basic and acidic residues" evidence="6">
    <location>
        <begin position="17"/>
        <end position="27"/>
    </location>
</feature>
<dbReference type="GO" id="GO:0005886">
    <property type="term" value="C:plasma membrane"/>
    <property type="evidence" value="ECO:0007669"/>
    <property type="project" value="TreeGrafter"/>
</dbReference>
<dbReference type="GO" id="GO:0005739">
    <property type="term" value="C:mitochondrion"/>
    <property type="evidence" value="ECO:0007669"/>
    <property type="project" value="TreeGrafter"/>
</dbReference>
<dbReference type="PROSITE" id="PS51778">
    <property type="entry name" value="VAST"/>
    <property type="match status" value="1"/>
</dbReference>
<gene>
    <name evidence="9" type="ORF">Hypma_016076</name>
</gene>
<keyword evidence="5 7" id="KW-0472">Membrane</keyword>
<proteinExistence type="inferred from homology"/>
<dbReference type="Pfam" id="PF02893">
    <property type="entry name" value="GRAM"/>
    <property type="match status" value="1"/>
</dbReference>
<dbReference type="EMBL" id="LUEZ02000010">
    <property type="protein sequence ID" value="RDB29293.1"/>
    <property type="molecule type" value="Genomic_DNA"/>
</dbReference>
<dbReference type="GO" id="GO:0032934">
    <property type="term" value="F:sterol binding"/>
    <property type="evidence" value="ECO:0007669"/>
    <property type="project" value="TreeGrafter"/>
</dbReference>
<feature type="compositionally biased region" description="Low complexity" evidence="6">
    <location>
        <begin position="28"/>
        <end position="53"/>
    </location>
</feature>
<dbReference type="AlphaFoldDB" id="A0A369KBX7"/>
<accession>A0A369KBX7</accession>
<evidence type="ECO:0000256" key="1">
    <source>
        <dbReference type="ARBA" id="ARBA00004167"/>
    </source>
</evidence>